<dbReference type="PANTHER" id="PTHR11439">
    <property type="entry name" value="GAG-POL-RELATED RETROTRANSPOSON"/>
    <property type="match status" value="1"/>
</dbReference>
<comment type="caution">
    <text evidence="4">The sequence shown here is derived from an EMBL/GenBank/DDBJ whole genome shotgun (WGS) entry which is preliminary data.</text>
</comment>
<organism evidence="4 5">
    <name type="scientific">Tanacetum coccineum</name>
    <dbReference type="NCBI Taxonomy" id="301880"/>
    <lineage>
        <taxon>Eukaryota</taxon>
        <taxon>Viridiplantae</taxon>
        <taxon>Streptophyta</taxon>
        <taxon>Embryophyta</taxon>
        <taxon>Tracheophyta</taxon>
        <taxon>Spermatophyta</taxon>
        <taxon>Magnoliopsida</taxon>
        <taxon>eudicotyledons</taxon>
        <taxon>Gunneridae</taxon>
        <taxon>Pentapetalae</taxon>
        <taxon>asterids</taxon>
        <taxon>campanulids</taxon>
        <taxon>Asterales</taxon>
        <taxon>Asteraceae</taxon>
        <taxon>Asteroideae</taxon>
        <taxon>Anthemideae</taxon>
        <taxon>Anthemidinae</taxon>
        <taxon>Tanacetum</taxon>
    </lineage>
</organism>
<feature type="domain" description="Integrase catalytic" evidence="3">
    <location>
        <begin position="642"/>
        <end position="811"/>
    </location>
</feature>
<accession>A0ABQ5JAY4</accession>
<reference evidence="4" key="2">
    <citation type="submission" date="2022-01" db="EMBL/GenBank/DDBJ databases">
        <authorList>
            <person name="Yamashiro T."/>
            <person name="Shiraishi A."/>
            <person name="Satake H."/>
            <person name="Nakayama K."/>
        </authorList>
    </citation>
    <scope>NUCLEOTIDE SEQUENCE</scope>
</reference>
<dbReference type="Pfam" id="PF07727">
    <property type="entry name" value="RVT_2"/>
    <property type="match status" value="1"/>
</dbReference>
<dbReference type="Gene3D" id="3.30.420.10">
    <property type="entry name" value="Ribonuclease H-like superfamily/Ribonuclease H"/>
    <property type="match status" value="1"/>
</dbReference>
<protein>
    <submittedName>
        <fullName evidence="4">Retrovirus-related pol polyprotein from transposon TNT 1-94</fullName>
    </submittedName>
</protein>
<dbReference type="EMBL" id="BQNB010021752">
    <property type="protein sequence ID" value="GJU09712.1"/>
    <property type="molecule type" value="Genomic_DNA"/>
</dbReference>
<evidence type="ECO:0000313" key="5">
    <source>
        <dbReference type="Proteomes" id="UP001151760"/>
    </source>
</evidence>
<dbReference type="InterPro" id="IPR012337">
    <property type="entry name" value="RNaseH-like_sf"/>
</dbReference>
<keyword evidence="1" id="KW-0064">Aspartyl protease</keyword>
<feature type="compositionally biased region" description="Basic and acidic residues" evidence="2">
    <location>
        <begin position="296"/>
        <end position="307"/>
    </location>
</feature>
<keyword evidence="1" id="KW-0645">Protease</keyword>
<dbReference type="Proteomes" id="UP001151760">
    <property type="component" value="Unassembled WGS sequence"/>
</dbReference>
<dbReference type="Pfam" id="PF13976">
    <property type="entry name" value="gag_pre-integrs"/>
    <property type="match status" value="1"/>
</dbReference>
<feature type="region of interest" description="Disordered" evidence="2">
    <location>
        <begin position="296"/>
        <end position="325"/>
    </location>
</feature>
<keyword evidence="1" id="KW-0378">Hydrolase</keyword>
<evidence type="ECO:0000256" key="2">
    <source>
        <dbReference type="SAM" id="MobiDB-lite"/>
    </source>
</evidence>
<dbReference type="Pfam" id="PF22936">
    <property type="entry name" value="Pol_BBD"/>
    <property type="match status" value="1"/>
</dbReference>
<dbReference type="InterPro" id="IPR054722">
    <property type="entry name" value="PolX-like_BBD"/>
</dbReference>
<proteinExistence type="predicted"/>
<dbReference type="PROSITE" id="PS50994">
    <property type="entry name" value="INTEGRASE"/>
    <property type="match status" value="1"/>
</dbReference>
<dbReference type="InterPro" id="IPR013103">
    <property type="entry name" value="RVT_2"/>
</dbReference>
<dbReference type="InterPro" id="IPR043502">
    <property type="entry name" value="DNA/RNA_pol_sf"/>
</dbReference>
<name>A0ABQ5JAY4_9ASTR</name>
<dbReference type="SUPFAM" id="SSF53098">
    <property type="entry name" value="Ribonuclease H-like"/>
    <property type="match status" value="1"/>
</dbReference>
<evidence type="ECO:0000256" key="1">
    <source>
        <dbReference type="ARBA" id="ARBA00022750"/>
    </source>
</evidence>
<dbReference type="CDD" id="cd09272">
    <property type="entry name" value="RNase_HI_RT_Ty1"/>
    <property type="match status" value="2"/>
</dbReference>
<evidence type="ECO:0000313" key="4">
    <source>
        <dbReference type="EMBL" id="GJU09712.1"/>
    </source>
</evidence>
<keyword evidence="5" id="KW-1185">Reference proteome</keyword>
<dbReference type="InterPro" id="IPR001584">
    <property type="entry name" value="Integrase_cat-core"/>
</dbReference>
<reference evidence="4" key="1">
    <citation type="journal article" date="2022" name="Int. J. Mol. Sci.">
        <title>Draft Genome of Tanacetum Coccineum: Genomic Comparison of Closely Related Tanacetum-Family Plants.</title>
        <authorList>
            <person name="Yamashiro T."/>
            <person name="Shiraishi A."/>
            <person name="Nakayama K."/>
            <person name="Satake H."/>
        </authorList>
    </citation>
    <scope>NUCLEOTIDE SEQUENCE</scope>
</reference>
<gene>
    <name evidence="4" type="ORF">Tco_1132108</name>
</gene>
<dbReference type="PANTHER" id="PTHR11439:SF495">
    <property type="entry name" value="REVERSE TRANSCRIPTASE, RNA-DEPENDENT DNA POLYMERASE-RELATED"/>
    <property type="match status" value="1"/>
</dbReference>
<sequence length="1328" mass="152306">MRGHPRYRNPGLGYIAKRAQPVLYDADTLLHPAHHPVRIWDSEDVLVHQVVSMKKMNEKPGHVRPANGFYDKLNAVKFVPQTGTIPRTGCMGLSANEIASNASNPATPVTPFVHNRPPPSQVLFHLQKVNAVFHQFEDYGFAFNKIPMYCDNQSAIALCCNSVQHSRSKHIDIRHHFIKEQVERKVVELYFVETKYQLADIFTKALPRERFATLLPLLGVKQMSPETLKELQDESVSGSVGRTVADSIAERLTRPTVYKFKTDCSIIPVWVLRLILPKHIKVMSLSTTELKRQARVEHYHDSSRGDLRATSNVRRPSTRDSSFKNSVLSNAKNSLEKVEVSDRRALFTTSKTLKSKFEDPTLVVSKTRFSVKTVQSKSLDTTPVVSKSKIDVVTPLSAKHKVSSAFNLLDSSLSNYMKNKIRSSRMWQKWYELQPNVGWSPVKTPPNVVNSRPTVVQIVLWIVDSGCSKHMTGDRSLLKIFVEKFMGTVHFGNEHFTAITCYGNYVQGNITVCHVYYVEGLRHNLFSVGQFYDGDLEVSFRSKTCYVRNLEGDDVLTGDRESNLYTISISDMAASSPVCLMSKATSTKSWLWHRRLSHLNFGTINDLTKHDLVDGLLKFKYEKDHLCSACERGKSKNAFHPPKVVPSNHSKLELLHMNLCGPMRVTSINRKRYILVIVDDYSQFTWVYFIHTKDETPEIIKNFIARVQLNYNAKVYKIRTDNGTKFKNATLKAHYEKLEYFEKRNEAPLCKLNSLKKTSLISLNEADEFNQEDSVEFDGNTVFVPYDALNFKKVDSSTTTLDPSNMHEFHQMDVKTAFLNGPLKEEVYVSQLDGFVNPDFLDHVYRLKKALYGIVDPNLFTRHHGGDILLIQVYVDDIIFGSTNPDFSKRFANLMKSNFEMSMMGELKFFLGMDERVSMSTPMATERLDADLQGTPTDQMTYRRMIGGLMYLTARRPDIAFATFVCARYQARPMDSEFELIAYSNADHAGCKDDCKSTPGGLQFLGEKLVSWSSKKQDCLAMSTAEAEYVSLSVCCAQVIWMQTQLLDYGYKYNKIPMYCDSKSAIVISCNSVQHSRTKHIDIRYHFIKEHVERGTVELYFVETEYQLADLFTKALPKECFEYLVHRIEFIMAQPQRQANVHQEELLPWIYLGQFWHTLKEDGSKYRLKFMLDRKELTLTLDDFRTIFQLPQAIANNHEHFVAAPKFSEMVPFYINDLGFTLELRSPSNFKTTDHADVIHKAYSESLHDCFPEISRRARDKYHNLDDDMMVKNIFNSGKHKDGIGMKIPSWRITDEMELTENYQMYATVFEVDVPMTQSQPIKSIQGT</sequence>
<dbReference type="SUPFAM" id="SSF56672">
    <property type="entry name" value="DNA/RNA polymerases"/>
    <property type="match status" value="1"/>
</dbReference>
<dbReference type="InterPro" id="IPR036397">
    <property type="entry name" value="RNaseH_sf"/>
</dbReference>
<evidence type="ECO:0000259" key="3">
    <source>
        <dbReference type="PROSITE" id="PS50994"/>
    </source>
</evidence>
<dbReference type="InterPro" id="IPR025724">
    <property type="entry name" value="GAG-pre-integrase_dom"/>
</dbReference>